<protein>
    <submittedName>
        <fullName evidence="1">Uncharacterized protein</fullName>
    </submittedName>
</protein>
<name>A0A0F9RJ18_9ZZZZ</name>
<dbReference type="EMBL" id="LAZR01001151">
    <property type="protein sequence ID" value="KKN49777.1"/>
    <property type="molecule type" value="Genomic_DNA"/>
</dbReference>
<sequence>MTGQMSDEFILNGELFSLVSLKGQGLFRPEDFGIISYSSCTACWRGYIMRYIIIKDQLFLDEMQVNVDKPPKINGIKPQQGDRLFKYYYKNLKLKTTFTGKILLAKDFIQSMYVHMGFQRPMAFETVIEIHVENGEIVSAKDLSKQMEEHRNQDFYKGAQPLSYSQDDIEKWIKQTFSLDYDF</sequence>
<accession>A0A0F9RJ18</accession>
<organism evidence="1">
    <name type="scientific">marine sediment metagenome</name>
    <dbReference type="NCBI Taxonomy" id="412755"/>
    <lineage>
        <taxon>unclassified sequences</taxon>
        <taxon>metagenomes</taxon>
        <taxon>ecological metagenomes</taxon>
    </lineage>
</organism>
<gene>
    <name evidence="1" type="ORF">LCGC14_0639230</name>
</gene>
<comment type="caution">
    <text evidence="1">The sequence shown here is derived from an EMBL/GenBank/DDBJ whole genome shotgun (WGS) entry which is preliminary data.</text>
</comment>
<dbReference type="AlphaFoldDB" id="A0A0F9RJ18"/>
<reference evidence="1" key="1">
    <citation type="journal article" date="2015" name="Nature">
        <title>Complex archaea that bridge the gap between prokaryotes and eukaryotes.</title>
        <authorList>
            <person name="Spang A."/>
            <person name="Saw J.H."/>
            <person name="Jorgensen S.L."/>
            <person name="Zaremba-Niedzwiedzka K."/>
            <person name="Martijn J."/>
            <person name="Lind A.E."/>
            <person name="van Eijk R."/>
            <person name="Schleper C."/>
            <person name="Guy L."/>
            <person name="Ettema T.J."/>
        </authorList>
    </citation>
    <scope>NUCLEOTIDE SEQUENCE</scope>
</reference>
<proteinExistence type="predicted"/>
<evidence type="ECO:0000313" key="1">
    <source>
        <dbReference type="EMBL" id="KKN49777.1"/>
    </source>
</evidence>